<dbReference type="InterPro" id="IPR023343">
    <property type="entry name" value="Penicillin_amidase_dom1"/>
</dbReference>
<dbReference type="InterPro" id="IPR002692">
    <property type="entry name" value="S45"/>
</dbReference>
<comment type="caution">
    <text evidence="6">The sequence shown here is derived from an EMBL/GenBank/DDBJ whole genome shotgun (WGS) entry which is preliminary data.</text>
</comment>
<dbReference type="SUPFAM" id="SSF56235">
    <property type="entry name" value="N-terminal nucleophile aminohydrolases (Ntn hydrolases)"/>
    <property type="match status" value="1"/>
</dbReference>
<dbReference type="EMBL" id="BMKC01000001">
    <property type="protein sequence ID" value="GGA77726.1"/>
    <property type="molecule type" value="Genomic_DNA"/>
</dbReference>
<dbReference type="Gene3D" id="1.10.439.10">
    <property type="entry name" value="Penicillin Amidohydrolase, domain 1"/>
    <property type="match status" value="1"/>
</dbReference>
<dbReference type="Gene3D" id="3.60.20.10">
    <property type="entry name" value="Glutamine Phosphoribosylpyrophosphate, subunit 1, domain 1"/>
    <property type="match status" value="1"/>
</dbReference>
<comment type="similarity">
    <text evidence="1">Belongs to the peptidase S45 family.</text>
</comment>
<evidence type="ECO:0000256" key="2">
    <source>
        <dbReference type="ARBA" id="ARBA00022801"/>
    </source>
</evidence>
<keyword evidence="7" id="KW-1185">Reference proteome</keyword>
<evidence type="ECO:0000256" key="1">
    <source>
        <dbReference type="ARBA" id="ARBA00006586"/>
    </source>
</evidence>
<evidence type="ECO:0000256" key="4">
    <source>
        <dbReference type="ARBA" id="ARBA00038735"/>
    </source>
</evidence>
<keyword evidence="5" id="KW-1133">Transmembrane helix</keyword>
<dbReference type="PIRSF" id="PIRSF001227">
    <property type="entry name" value="Pen_acylase"/>
    <property type="match status" value="1"/>
</dbReference>
<dbReference type="Gene3D" id="1.10.1400.10">
    <property type="match status" value="1"/>
</dbReference>
<protein>
    <submittedName>
        <fullName evidence="6">Penicillin acylase</fullName>
    </submittedName>
</protein>
<dbReference type="InterPro" id="IPR014395">
    <property type="entry name" value="Pen/GL7ACA/AHL_acylase"/>
</dbReference>
<feature type="transmembrane region" description="Helical" evidence="5">
    <location>
        <begin position="7"/>
        <end position="30"/>
    </location>
</feature>
<dbReference type="Proteomes" id="UP000623419">
    <property type="component" value="Unassembled WGS sequence"/>
</dbReference>
<proteinExistence type="inferred from homology"/>
<dbReference type="InterPro" id="IPR029055">
    <property type="entry name" value="Ntn_hydrolases_N"/>
</dbReference>
<dbReference type="Gene3D" id="2.30.120.10">
    <property type="match status" value="1"/>
</dbReference>
<dbReference type="PANTHER" id="PTHR34218">
    <property type="entry name" value="PEPTIDASE S45 PENICILLIN AMIDASE"/>
    <property type="match status" value="1"/>
</dbReference>
<dbReference type="InterPro" id="IPR043146">
    <property type="entry name" value="Penicillin_amidase_N_B-knob"/>
</dbReference>
<keyword evidence="3" id="KW-0865">Zymogen</keyword>
<dbReference type="RefSeq" id="WP_188662710.1">
    <property type="nucleotide sequence ID" value="NZ_BMKC01000001.1"/>
</dbReference>
<name>A0ABQ1HHA8_9GAMM</name>
<reference evidence="7" key="1">
    <citation type="journal article" date="2019" name="Int. J. Syst. Evol. Microbiol.">
        <title>The Global Catalogue of Microorganisms (GCM) 10K type strain sequencing project: providing services to taxonomists for standard genome sequencing and annotation.</title>
        <authorList>
            <consortium name="The Broad Institute Genomics Platform"/>
            <consortium name="The Broad Institute Genome Sequencing Center for Infectious Disease"/>
            <person name="Wu L."/>
            <person name="Ma J."/>
        </authorList>
    </citation>
    <scope>NUCLEOTIDE SEQUENCE [LARGE SCALE GENOMIC DNA]</scope>
    <source>
        <strain evidence="7">CGMCC 1.15905</strain>
    </source>
</reference>
<dbReference type="InterPro" id="IPR043147">
    <property type="entry name" value="Penicillin_amidase_A-knob"/>
</dbReference>
<evidence type="ECO:0000256" key="3">
    <source>
        <dbReference type="ARBA" id="ARBA00023145"/>
    </source>
</evidence>
<evidence type="ECO:0000313" key="6">
    <source>
        <dbReference type="EMBL" id="GGA77726.1"/>
    </source>
</evidence>
<dbReference type="Pfam" id="PF01804">
    <property type="entry name" value="Penicil_amidase"/>
    <property type="match status" value="1"/>
</dbReference>
<gene>
    <name evidence="6" type="primary">acyII</name>
    <name evidence="6" type="ORF">GCM10011521_15080</name>
</gene>
<dbReference type="CDD" id="cd03747">
    <property type="entry name" value="Ntn_PGA_like"/>
    <property type="match status" value="1"/>
</dbReference>
<keyword evidence="2" id="KW-0378">Hydrolase</keyword>
<evidence type="ECO:0000313" key="7">
    <source>
        <dbReference type="Proteomes" id="UP000623419"/>
    </source>
</evidence>
<evidence type="ECO:0000256" key="5">
    <source>
        <dbReference type="SAM" id="Phobius"/>
    </source>
</evidence>
<comment type="subunit">
    <text evidence="4">Heterodimer of an alpha subunit and a beta subunit processed from the same precursor.</text>
</comment>
<sequence length="796" mass="85828">MRKTARVFARLLAVVVILAVVAVFAGLWAMRGSLATLDGELALPGLSAPVTVSRDALGVVTIDAANEVDAARALGFVHAQERFFEMDLLRRSAAGELSALFGGIAIDRDKQVRVHRLRARLREHLGEIAGDRLPALEAYRDGVNAGVLALDGTPWPYLLLRADPQPWTVEDTALAGYAMFFDLQDESNSRELALWRIRDVLPAPLYDLVATDGSEWDAPLLGDPRGNPALPGAGEVDLRTLPMPEEDGDYAVSEPAAPGSNNFAVAGSRTRDGRAIVANDMHLGLGAPNIWFRARLRYPDARAPGGKVDISGFTLPGIPAVIVGSNGHVAWGFTNSYGDWLDFYRVEFTGADRLRYRVPGGEAVLRTDSEWIQVKGGEPVELKVRETRWGPITVDLENGDALALRWTAQLPGALNFGLADMAFAGNLDQGLAVADVAGIPAQNLLMADRHGRIAWRLTAQLPERAGDCVPTQPLRVEQACRWAGWLAPTENPSLVDPADGILWTANARVVDGEALALVGDAGYANGARARQIRDVLRASPSFTEADLLALQLDNRALFLQRWHALLQAEAGRGGDADLQALAQASADWTGRASVDAVDYRIVRAWRLAVIERIQNGLMAPAQAALGEDFVMPDLPQAEAFAWPLLQQRPAHLLPRRFASWDALLADAARDIRGQLEEAGPLAERRWGERNTARICHPLAAALPGLAQGLLCMPAEPLPGDGNMPLVQAPGFGASERMVVSPGREAEGFAHMPGGQSGHPLSPFWGAGHAAWVRGEPTPFLPGEPEHVLRLEPENVN</sequence>
<accession>A0ABQ1HHA8</accession>
<organism evidence="6 7">
    <name type="scientific">Arenimonas soli</name>
    <dbReference type="NCBI Taxonomy" id="2269504"/>
    <lineage>
        <taxon>Bacteria</taxon>
        <taxon>Pseudomonadati</taxon>
        <taxon>Pseudomonadota</taxon>
        <taxon>Gammaproteobacteria</taxon>
        <taxon>Lysobacterales</taxon>
        <taxon>Lysobacteraceae</taxon>
        <taxon>Arenimonas</taxon>
    </lineage>
</organism>
<keyword evidence="5" id="KW-0812">Transmembrane</keyword>
<keyword evidence="5" id="KW-0472">Membrane</keyword>
<dbReference type="PANTHER" id="PTHR34218:SF4">
    <property type="entry name" value="ACYL-HOMOSERINE LACTONE ACYLASE QUIP"/>
    <property type="match status" value="1"/>
</dbReference>